<dbReference type="Pfam" id="PF25963">
    <property type="entry name" value="Beta-barrel_AAEA"/>
    <property type="match status" value="1"/>
</dbReference>
<gene>
    <name evidence="9" type="ORF">NB640_07245</name>
</gene>
<evidence type="ECO:0000259" key="8">
    <source>
        <dbReference type="Pfam" id="PF25963"/>
    </source>
</evidence>
<accession>A0A9E9LTX3</accession>
<evidence type="ECO:0000256" key="4">
    <source>
        <dbReference type="ARBA" id="ARBA00023136"/>
    </source>
</evidence>
<evidence type="ECO:0000256" key="1">
    <source>
        <dbReference type="ARBA" id="ARBA00009477"/>
    </source>
</evidence>
<feature type="transmembrane region" description="Helical" evidence="6">
    <location>
        <begin position="12"/>
        <end position="34"/>
    </location>
</feature>
<keyword evidence="2 6" id="KW-0812">Transmembrane</keyword>
<evidence type="ECO:0000256" key="3">
    <source>
        <dbReference type="ARBA" id="ARBA00022989"/>
    </source>
</evidence>
<dbReference type="AlphaFoldDB" id="A0A9E9LTX3"/>
<dbReference type="InterPro" id="IPR058634">
    <property type="entry name" value="AaeA-lik-b-barrel"/>
</dbReference>
<evidence type="ECO:0000256" key="6">
    <source>
        <dbReference type="SAM" id="Phobius"/>
    </source>
</evidence>
<evidence type="ECO:0000256" key="5">
    <source>
        <dbReference type="SAM" id="Coils"/>
    </source>
</evidence>
<dbReference type="NCBIfam" id="TIGR01730">
    <property type="entry name" value="RND_mfp"/>
    <property type="match status" value="1"/>
</dbReference>
<dbReference type="Gene3D" id="2.40.50.100">
    <property type="match status" value="1"/>
</dbReference>
<keyword evidence="4 6" id="KW-0472">Membrane</keyword>
<dbReference type="KEGG" id="ovb:NB640_07245"/>
<organism evidence="9 10">
    <name type="scientific">Oxalobacter vibrioformis</name>
    <dbReference type="NCBI Taxonomy" id="933080"/>
    <lineage>
        <taxon>Bacteria</taxon>
        <taxon>Pseudomonadati</taxon>
        <taxon>Pseudomonadota</taxon>
        <taxon>Betaproteobacteria</taxon>
        <taxon>Burkholderiales</taxon>
        <taxon>Oxalobacteraceae</taxon>
        <taxon>Oxalobacter</taxon>
    </lineage>
</organism>
<feature type="domain" description="Multidrug resistance protein MdtA-like barrel-sandwich hybrid" evidence="7">
    <location>
        <begin position="52"/>
        <end position="187"/>
    </location>
</feature>
<dbReference type="RefSeq" id="WP_269308074.1">
    <property type="nucleotide sequence ID" value="NZ_CP098242.1"/>
</dbReference>
<dbReference type="GO" id="GO:0016020">
    <property type="term" value="C:membrane"/>
    <property type="evidence" value="ECO:0007669"/>
    <property type="project" value="InterPro"/>
</dbReference>
<proteinExistence type="inferred from homology"/>
<reference evidence="9" key="1">
    <citation type="journal article" date="2022" name="Front. Microbiol.">
        <title>New perspectives on an old grouping: The genomic and phenotypic variability of Oxalobacter formigenes and the implications for calcium oxalate stone prevention.</title>
        <authorList>
            <person name="Chmiel J.A."/>
            <person name="Carr C."/>
            <person name="Stuivenberg G.A."/>
            <person name="Venema R."/>
            <person name="Chanyi R.M."/>
            <person name="Al K.F."/>
            <person name="Giguere D."/>
            <person name="Say H."/>
            <person name="Akouris P.P."/>
            <person name="Dominguez Romero S.A."/>
            <person name="Kwong A."/>
            <person name="Tai V."/>
            <person name="Koval S.F."/>
            <person name="Razvi H."/>
            <person name="Bjazevic J."/>
            <person name="Burton J.P."/>
        </authorList>
    </citation>
    <scope>NUCLEOTIDE SEQUENCE</scope>
    <source>
        <strain evidence="9">WoOx3</strain>
    </source>
</reference>
<sequence>MRFLRFEFSKPLAIRFFVTVGVALVAVLLGWRLFVHYEYDPWTRDGRVKADVVQIAPDVTGQVIKVNVRDNQVIKKGDVLFEIDRDRFELAFRQAEATVNAARINLAQAKREDARNRNLKELVSHEEREQGRAKVEQYEADLAMAIVQRDTARLDLQRSRVLATVNGYVTNLNVQVGTYVTASHPVIALIDSDSIYVEGYFEETKLAGIHPGDAATISLMGEEEKLKGRVQSVASGIFDRERSTGDNLLQNINPTLNWVRLVQRIPVRVGIESKPEHVRLVVGQTATINIHNRDRRELAEAQNTK</sequence>
<evidence type="ECO:0000256" key="2">
    <source>
        <dbReference type="ARBA" id="ARBA00022692"/>
    </source>
</evidence>
<dbReference type="Pfam" id="PF25917">
    <property type="entry name" value="BSH_RND"/>
    <property type="match status" value="1"/>
</dbReference>
<dbReference type="EMBL" id="CP098242">
    <property type="protein sequence ID" value="WAW09081.1"/>
    <property type="molecule type" value="Genomic_DNA"/>
</dbReference>
<dbReference type="SUPFAM" id="SSF111369">
    <property type="entry name" value="HlyD-like secretion proteins"/>
    <property type="match status" value="1"/>
</dbReference>
<dbReference type="InterPro" id="IPR058625">
    <property type="entry name" value="MdtA-like_BSH"/>
</dbReference>
<dbReference type="GO" id="GO:0022857">
    <property type="term" value="F:transmembrane transporter activity"/>
    <property type="evidence" value="ECO:0007669"/>
    <property type="project" value="InterPro"/>
</dbReference>
<feature type="domain" description="p-hydroxybenzoic acid efflux pump subunit AaeA-like beta-barrel" evidence="8">
    <location>
        <begin position="194"/>
        <end position="291"/>
    </location>
</feature>
<feature type="coiled-coil region" evidence="5">
    <location>
        <begin position="92"/>
        <end position="129"/>
    </location>
</feature>
<dbReference type="PANTHER" id="PTHR30367">
    <property type="entry name" value="P-HYDROXYBENZOIC ACID EFFLUX PUMP SUBUNIT AAEA-RELATED"/>
    <property type="match status" value="1"/>
</dbReference>
<keyword evidence="10" id="KW-1185">Reference proteome</keyword>
<evidence type="ECO:0000313" key="9">
    <source>
        <dbReference type="EMBL" id="WAW09081.1"/>
    </source>
</evidence>
<dbReference type="Gene3D" id="2.40.30.170">
    <property type="match status" value="1"/>
</dbReference>
<dbReference type="InterPro" id="IPR006143">
    <property type="entry name" value="RND_pump_MFP"/>
</dbReference>
<evidence type="ECO:0000313" key="10">
    <source>
        <dbReference type="Proteomes" id="UP001156215"/>
    </source>
</evidence>
<protein>
    <submittedName>
        <fullName evidence="9">HlyD family secretion protein</fullName>
    </submittedName>
</protein>
<dbReference type="Proteomes" id="UP001156215">
    <property type="component" value="Chromosome"/>
</dbReference>
<keyword evidence="3 6" id="KW-1133">Transmembrane helix</keyword>
<keyword evidence="5" id="KW-0175">Coiled coil</keyword>
<comment type="similarity">
    <text evidence="1">Belongs to the membrane fusion protein (MFP) (TC 8.A.1) family.</text>
</comment>
<dbReference type="PANTHER" id="PTHR30367:SF12">
    <property type="entry name" value="P-HYDROXYBENZOIC ACID EFFLUX PUMP SUBUNIT AAEA"/>
    <property type="match status" value="1"/>
</dbReference>
<evidence type="ECO:0000259" key="7">
    <source>
        <dbReference type="Pfam" id="PF25917"/>
    </source>
</evidence>
<name>A0A9E9LTX3_9BURK</name>
<dbReference type="InterPro" id="IPR050393">
    <property type="entry name" value="MFP_Efflux_Pump"/>
</dbReference>